<comment type="caution">
    <text evidence="3">The sequence shown here is derived from an EMBL/GenBank/DDBJ whole genome shotgun (WGS) entry which is preliminary data.</text>
</comment>
<feature type="region of interest" description="Disordered" evidence="1">
    <location>
        <begin position="406"/>
        <end position="460"/>
    </location>
</feature>
<dbReference type="PANTHER" id="PTHR46656">
    <property type="entry name" value="PUTATIVE-RELATED"/>
    <property type="match status" value="1"/>
</dbReference>
<dbReference type="Gene3D" id="3.40.50.2000">
    <property type="entry name" value="Glycogen Phosphorylase B"/>
    <property type="match status" value="1"/>
</dbReference>
<evidence type="ECO:0000259" key="2">
    <source>
        <dbReference type="Pfam" id="PF00534"/>
    </source>
</evidence>
<dbReference type="CDD" id="cd03801">
    <property type="entry name" value="GT4_PimA-like"/>
    <property type="match status" value="1"/>
</dbReference>
<reference evidence="3 4" key="1">
    <citation type="submission" date="2017-05" db="EMBL/GenBank/DDBJ databases">
        <title>Functional genome analysis of Paenibacillus pasadenensis strain R16: insights on endophytic life style and antifungal activity.</title>
        <authorList>
            <person name="Passera A."/>
            <person name="Marcolungo L."/>
            <person name="Casati P."/>
            <person name="Brasca M."/>
            <person name="Quaglino F."/>
            <person name="Delledonne M."/>
        </authorList>
    </citation>
    <scope>NUCLEOTIDE SEQUENCE [LARGE SCALE GENOMIC DNA]</scope>
    <source>
        <strain evidence="3 4">R16</strain>
    </source>
</reference>
<evidence type="ECO:0000256" key="1">
    <source>
        <dbReference type="SAM" id="MobiDB-lite"/>
    </source>
</evidence>
<feature type="region of interest" description="Disordered" evidence="1">
    <location>
        <begin position="1"/>
        <end position="43"/>
    </location>
</feature>
<name>A0A2N5NCW2_9BACL</name>
<proteinExistence type="predicted"/>
<feature type="compositionally biased region" description="Basic residues" evidence="1">
    <location>
        <begin position="1"/>
        <end position="13"/>
    </location>
</feature>
<dbReference type="Pfam" id="PF00534">
    <property type="entry name" value="Glycos_transf_1"/>
    <property type="match status" value="1"/>
</dbReference>
<dbReference type="SUPFAM" id="SSF53756">
    <property type="entry name" value="UDP-Glycosyltransferase/glycogen phosphorylase"/>
    <property type="match status" value="1"/>
</dbReference>
<feature type="compositionally biased region" description="Low complexity" evidence="1">
    <location>
        <begin position="15"/>
        <end position="32"/>
    </location>
</feature>
<evidence type="ECO:0000313" key="4">
    <source>
        <dbReference type="Proteomes" id="UP000234789"/>
    </source>
</evidence>
<sequence>MRRRAARRGRPPMKPRGSGRAGHAAPGRGRSPQARRSGWSVDWRGPLGRAGGLGGASRSYVRALRGAGLPVNASAAMGQPAAGRLAPGTRRMLVYHYPPHTLDPDRARRAGYGRVVLNAVWETSRIPSQWRRTINRYDAVLVPSRHNVQAMKDSGVSVPVYRVPHGVDTRRFRPGRPKAALSGAEGRFVFLSVFSFQHRKNPEALLRAYAEEFSEKDSVLLVIKTSGWREAGGSAGAERAIRRYVASLRLSHRPAPIHIVAGHIGERRLLGLYASADAFVLPTRGEGVGMPFMEALASGVPVIAPRWGGQSDFLTDGNSFAVPYKLRKPAESMKGAGAISRRFGGLFAQEGQLWAEADLAGLKRQLRAASRDVALCRRKGRQGCQDMKSWSWEAAGRQLRQALERIGTQPPRGGAAASRESGEADPPGFVSAALRGQRRRAPRGSGSAPADAKERRTRRK</sequence>
<dbReference type="GO" id="GO:0016757">
    <property type="term" value="F:glycosyltransferase activity"/>
    <property type="evidence" value="ECO:0007669"/>
    <property type="project" value="InterPro"/>
</dbReference>
<organism evidence="3 4">
    <name type="scientific">Paenibacillus pasadenensis</name>
    <dbReference type="NCBI Taxonomy" id="217090"/>
    <lineage>
        <taxon>Bacteria</taxon>
        <taxon>Bacillati</taxon>
        <taxon>Bacillota</taxon>
        <taxon>Bacilli</taxon>
        <taxon>Bacillales</taxon>
        <taxon>Paenibacillaceae</taxon>
        <taxon>Paenibacillus</taxon>
    </lineage>
</organism>
<gene>
    <name evidence="3" type="ORF">B8V81_0321</name>
</gene>
<dbReference type="AlphaFoldDB" id="A0A2N5NCW2"/>
<keyword evidence="4" id="KW-1185">Reference proteome</keyword>
<protein>
    <submittedName>
        <fullName evidence="3">Glycosyl transferase family 1 protein-like</fullName>
    </submittedName>
</protein>
<dbReference type="PANTHER" id="PTHR46656:SF3">
    <property type="entry name" value="PUTATIVE-RELATED"/>
    <property type="match status" value="1"/>
</dbReference>
<keyword evidence="3" id="KW-0808">Transferase</keyword>
<evidence type="ECO:0000313" key="3">
    <source>
        <dbReference type="EMBL" id="PLT48189.1"/>
    </source>
</evidence>
<accession>A0A2N5NCW2</accession>
<dbReference type="EMBL" id="NFEZ01000001">
    <property type="protein sequence ID" value="PLT48189.1"/>
    <property type="molecule type" value="Genomic_DNA"/>
</dbReference>
<dbReference type="InterPro" id="IPR001296">
    <property type="entry name" value="Glyco_trans_1"/>
</dbReference>
<feature type="domain" description="Glycosyl transferase family 1" evidence="2">
    <location>
        <begin position="184"/>
        <end position="318"/>
    </location>
</feature>
<dbReference type="Proteomes" id="UP000234789">
    <property type="component" value="Unassembled WGS sequence"/>
</dbReference>